<sequence length="379" mass="41206">MSANGLPAGTPPIIEARGLHRRFGGRRGLFRTEPTVHAVNDVSIAVRPGETFAIVGESGCGKSTLGRLLLRLIEPNEGRVLYKGRDITDISKGEMRKLRREMQIIFQDPFASLNPRMSVSDIVGEPVRLHGLARGGQVNERVAELLRTVGLRPEFAARYPHEFSGGQRQRIGIARALASEPDLVIGDEPVSALDVSVQAQVINLLEELKDRLGLTLVIVAHDLAVIRHMSDRVAVMYLGEMVELAGVDELYDNPLHPYTQALLKAIPSPTVGERGPRELLQGDVPSPTALPSGCRFHTRCPHARPRCSSEHPSLQAVEGGRRVACHFWREIADAGASAPVLASAVGTRREMRLDLYKRAQAGRVSSLPVAGRQAVSAQG</sequence>
<dbReference type="SMART" id="SM00382">
    <property type="entry name" value="AAA"/>
    <property type="match status" value="1"/>
</dbReference>
<dbReference type="Proteomes" id="UP001597371">
    <property type="component" value="Unassembled WGS sequence"/>
</dbReference>
<evidence type="ECO:0000256" key="1">
    <source>
        <dbReference type="ARBA" id="ARBA00004417"/>
    </source>
</evidence>
<feature type="domain" description="ABC transporter" evidence="6">
    <location>
        <begin position="14"/>
        <end position="263"/>
    </location>
</feature>
<dbReference type="SUPFAM" id="SSF52540">
    <property type="entry name" value="P-loop containing nucleoside triphosphate hydrolases"/>
    <property type="match status" value="1"/>
</dbReference>
<evidence type="ECO:0000259" key="6">
    <source>
        <dbReference type="PROSITE" id="PS50893"/>
    </source>
</evidence>
<dbReference type="Gene3D" id="3.40.50.300">
    <property type="entry name" value="P-loop containing nucleotide triphosphate hydrolases"/>
    <property type="match status" value="1"/>
</dbReference>
<evidence type="ECO:0000256" key="3">
    <source>
        <dbReference type="ARBA" id="ARBA00022448"/>
    </source>
</evidence>
<dbReference type="Pfam" id="PF00005">
    <property type="entry name" value="ABC_tran"/>
    <property type="match status" value="1"/>
</dbReference>
<evidence type="ECO:0000256" key="2">
    <source>
        <dbReference type="ARBA" id="ARBA00005417"/>
    </source>
</evidence>
<gene>
    <name evidence="7" type="ORF">ACFSKQ_16920</name>
</gene>
<dbReference type="NCBIfam" id="TIGR01727">
    <property type="entry name" value="oligo_HPY"/>
    <property type="match status" value="1"/>
</dbReference>
<organism evidence="7 8">
    <name type="scientific">Aureimonas populi</name>
    <dbReference type="NCBI Taxonomy" id="1701758"/>
    <lineage>
        <taxon>Bacteria</taxon>
        <taxon>Pseudomonadati</taxon>
        <taxon>Pseudomonadota</taxon>
        <taxon>Alphaproteobacteria</taxon>
        <taxon>Hyphomicrobiales</taxon>
        <taxon>Aurantimonadaceae</taxon>
        <taxon>Aureimonas</taxon>
    </lineage>
</organism>
<evidence type="ECO:0000256" key="5">
    <source>
        <dbReference type="ARBA" id="ARBA00022840"/>
    </source>
</evidence>
<dbReference type="PROSITE" id="PS50893">
    <property type="entry name" value="ABC_TRANSPORTER_2"/>
    <property type="match status" value="1"/>
</dbReference>
<comment type="subcellular location">
    <subcellularLocation>
        <location evidence="1">Cell inner membrane</location>
        <topology evidence="1">Peripheral membrane protein</topology>
    </subcellularLocation>
</comment>
<accession>A0ABW5CPK8</accession>
<name>A0ABW5CPK8_9HYPH</name>
<reference evidence="8" key="1">
    <citation type="journal article" date="2019" name="Int. J. Syst. Evol. Microbiol.">
        <title>The Global Catalogue of Microorganisms (GCM) 10K type strain sequencing project: providing services to taxonomists for standard genome sequencing and annotation.</title>
        <authorList>
            <consortium name="The Broad Institute Genomics Platform"/>
            <consortium name="The Broad Institute Genome Sequencing Center for Infectious Disease"/>
            <person name="Wu L."/>
            <person name="Ma J."/>
        </authorList>
    </citation>
    <scope>NUCLEOTIDE SEQUENCE [LARGE SCALE GENOMIC DNA]</scope>
    <source>
        <strain evidence="8">ZS-35-S2</strain>
    </source>
</reference>
<dbReference type="PROSITE" id="PS00211">
    <property type="entry name" value="ABC_TRANSPORTER_1"/>
    <property type="match status" value="1"/>
</dbReference>
<keyword evidence="4" id="KW-0547">Nucleotide-binding</keyword>
<dbReference type="PANTHER" id="PTHR43776">
    <property type="entry name" value="TRANSPORT ATP-BINDING PROTEIN"/>
    <property type="match status" value="1"/>
</dbReference>
<dbReference type="InterPro" id="IPR003593">
    <property type="entry name" value="AAA+_ATPase"/>
</dbReference>
<protein>
    <submittedName>
        <fullName evidence="7">ABC transporter ATP-binding protein</fullName>
    </submittedName>
</protein>
<dbReference type="InterPro" id="IPR003439">
    <property type="entry name" value="ABC_transporter-like_ATP-bd"/>
</dbReference>
<keyword evidence="3" id="KW-0813">Transport</keyword>
<comment type="similarity">
    <text evidence="2">Belongs to the ABC transporter superfamily.</text>
</comment>
<evidence type="ECO:0000256" key="4">
    <source>
        <dbReference type="ARBA" id="ARBA00022741"/>
    </source>
</evidence>
<keyword evidence="8" id="KW-1185">Reference proteome</keyword>
<dbReference type="PANTHER" id="PTHR43776:SF7">
    <property type="entry name" value="D,D-DIPEPTIDE TRANSPORT ATP-BINDING PROTEIN DDPF-RELATED"/>
    <property type="match status" value="1"/>
</dbReference>
<dbReference type="Pfam" id="PF08352">
    <property type="entry name" value="oligo_HPY"/>
    <property type="match status" value="1"/>
</dbReference>
<comment type="caution">
    <text evidence="7">The sequence shown here is derived from an EMBL/GenBank/DDBJ whole genome shotgun (WGS) entry which is preliminary data.</text>
</comment>
<dbReference type="EMBL" id="JBHUIJ010000027">
    <property type="protein sequence ID" value="MFD2239134.1"/>
    <property type="molecule type" value="Genomic_DNA"/>
</dbReference>
<dbReference type="InterPro" id="IPR013563">
    <property type="entry name" value="Oligopep_ABC_C"/>
</dbReference>
<dbReference type="GO" id="GO:0005524">
    <property type="term" value="F:ATP binding"/>
    <property type="evidence" value="ECO:0007669"/>
    <property type="project" value="UniProtKB-KW"/>
</dbReference>
<dbReference type="InterPro" id="IPR027417">
    <property type="entry name" value="P-loop_NTPase"/>
</dbReference>
<dbReference type="RefSeq" id="WP_209738738.1">
    <property type="nucleotide sequence ID" value="NZ_CP072611.1"/>
</dbReference>
<dbReference type="InterPro" id="IPR050319">
    <property type="entry name" value="ABC_transp_ATP-bind"/>
</dbReference>
<keyword evidence="5 7" id="KW-0067">ATP-binding</keyword>
<evidence type="ECO:0000313" key="7">
    <source>
        <dbReference type="EMBL" id="MFD2239134.1"/>
    </source>
</evidence>
<dbReference type="InterPro" id="IPR017871">
    <property type="entry name" value="ABC_transporter-like_CS"/>
</dbReference>
<evidence type="ECO:0000313" key="8">
    <source>
        <dbReference type="Proteomes" id="UP001597371"/>
    </source>
</evidence>
<dbReference type="CDD" id="cd03257">
    <property type="entry name" value="ABC_NikE_OppD_transporters"/>
    <property type="match status" value="1"/>
</dbReference>
<proteinExistence type="inferred from homology"/>